<name>A0A084IHY8_SALHC</name>
<dbReference type="NCBIfam" id="TIGR01730">
    <property type="entry name" value="RND_mfp"/>
    <property type="match status" value="1"/>
</dbReference>
<feature type="domain" description="Multidrug resistance protein MdtA-like beta-barrel" evidence="7">
    <location>
        <begin position="211"/>
        <end position="299"/>
    </location>
</feature>
<comment type="caution">
    <text evidence="9">The sequence shown here is derived from an EMBL/GenBank/DDBJ whole genome shotgun (WGS) entry which is preliminary data.</text>
</comment>
<dbReference type="PANTHER" id="PTHR30158">
    <property type="entry name" value="ACRA/E-RELATED COMPONENT OF DRUG EFFLUX TRANSPORTER"/>
    <property type="match status" value="1"/>
</dbReference>
<reference evidence="9 10" key="1">
    <citation type="submission" date="2013-03" db="EMBL/GenBank/DDBJ databases">
        <title>Salinisphaera hydrothermalis C41B8 Genome Sequencing.</title>
        <authorList>
            <person name="Li C."/>
            <person name="Lai Q."/>
            <person name="Shao Z."/>
        </authorList>
    </citation>
    <scope>NUCLEOTIDE SEQUENCE [LARGE SCALE GENOMIC DNA]</scope>
    <source>
        <strain evidence="9 10">C41B8</strain>
    </source>
</reference>
<dbReference type="InterPro" id="IPR058624">
    <property type="entry name" value="MdtA-like_HH"/>
</dbReference>
<keyword evidence="4" id="KW-0732">Signal</keyword>
<dbReference type="eggNOG" id="COG0845">
    <property type="taxonomic scope" value="Bacteria"/>
</dbReference>
<evidence type="ECO:0000259" key="8">
    <source>
        <dbReference type="Pfam" id="PF25967"/>
    </source>
</evidence>
<feature type="domain" description="Multidrug resistance protein MdtA-like barrel-sandwich hybrid" evidence="6">
    <location>
        <begin position="66"/>
        <end position="206"/>
    </location>
</feature>
<feature type="region of interest" description="Disordered" evidence="3">
    <location>
        <begin position="382"/>
        <end position="418"/>
    </location>
</feature>
<dbReference type="STRING" id="1304275.C41B8_15635"/>
<keyword evidence="10" id="KW-1185">Reference proteome</keyword>
<dbReference type="EMBL" id="APNK01000033">
    <property type="protein sequence ID" value="KEZ76322.1"/>
    <property type="molecule type" value="Genomic_DNA"/>
</dbReference>
<dbReference type="Gene3D" id="2.40.420.20">
    <property type="match status" value="1"/>
</dbReference>
<dbReference type="Gene3D" id="2.40.30.170">
    <property type="match status" value="1"/>
</dbReference>
<dbReference type="Gene3D" id="2.40.50.100">
    <property type="match status" value="1"/>
</dbReference>
<dbReference type="Gene3D" id="1.10.287.470">
    <property type="entry name" value="Helix hairpin bin"/>
    <property type="match status" value="1"/>
</dbReference>
<evidence type="ECO:0000256" key="2">
    <source>
        <dbReference type="ARBA" id="ARBA00009477"/>
    </source>
</evidence>
<feature type="signal peptide" evidence="4">
    <location>
        <begin position="1"/>
        <end position="31"/>
    </location>
</feature>
<evidence type="ECO:0000256" key="4">
    <source>
        <dbReference type="SAM" id="SignalP"/>
    </source>
</evidence>
<dbReference type="FunFam" id="2.40.420.20:FF:000001">
    <property type="entry name" value="Efflux RND transporter periplasmic adaptor subunit"/>
    <property type="match status" value="1"/>
</dbReference>
<dbReference type="GO" id="GO:0005886">
    <property type="term" value="C:plasma membrane"/>
    <property type="evidence" value="ECO:0007669"/>
    <property type="project" value="UniProtKB-SubCell"/>
</dbReference>
<dbReference type="GO" id="GO:0046677">
    <property type="term" value="P:response to antibiotic"/>
    <property type="evidence" value="ECO:0007669"/>
    <property type="project" value="TreeGrafter"/>
</dbReference>
<dbReference type="RefSeq" id="WP_051883657.1">
    <property type="nucleotide sequence ID" value="NZ_APNK01000033.1"/>
</dbReference>
<comment type="similarity">
    <text evidence="2">Belongs to the membrane fusion protein (MFP) (TC 8.A.1) family.</text>
</comment>
<dbReference type="InterPro" id="IPR058627">
    <property type="entry name" value="MdtA-like_C"/>
</dbReference>
<dbReference type="PROSITE" id="PS51257">
    <property type="entry name" value="PROKAR_LIPOPROTEIN"/>
    <property type="match status" value="1"/>
</dbReference>
<gene>
    <name evidence="9" type="ORF">C41B8_15635</name>
</gene>
<sequence>MNVNKYSRGLFLAAMAAAATLFSACSTQTNASQTSQPTTVGVYTLKRQRYTIKTTLPGRAAAYMTSDVRPQVEGIIEKRLFKEGSEVHKGQALYQLDPAKYQAAYDSANADLAEARAAVQSARPKAERYIKAAKIDAVSEQDKDDAVATLAQDRATVQADKAALETARINLDYTRIKAPISGVISASTYTPGALVTDAQDTALATIRQLDPIYVDIKQTDTRFLDLKQALRQGKLATTDDNKVKVEISPAGNPGIKLDGRLEFAGASVDETSGTVTLRAIVQNPNHDLLPGMYVNATLPQGVATKALLVPQQAVTRDDSGNAHCLVVNAKDKVISRSLQIAAAAGNRWRVTQGLAAGDRVIVQGLGKVNAGDTVKTVAVDAEGKALKSNDDTATSSADTGVGTDKQDHDNASTSATGG</sequence>
<dbReference type="InterPro" id="IPR058626">
    <property type="entry name" value="MdtA-like_b-barrel"/>
</dbReference>
<dbReference type="Proteomes" id="UP000028302">
    <property type="component" value="Unassembled WGS sequence"/>
</dbReference>
<protein>
    <submittedName>
        <fullName evidence="9">Acriflavin resistance protein</fullName>
    </submittedName>
</protein>
<dbReference type="InterPro" id="IPR058625">
    <property type="entry name" value="MdtA-like_BSH"/>
</dbReference>
<comment type="subcellular location">
    <subcellularLocation>
        <location evidence="1">Cell inner membrane</location>
        <topology evidence="1">Lipid-anchor</topology>
    </subcellularLocation>
</comment>
<proteinExistence type="inferred from homology"/>
<dbReference type="SUPFAM" id="SSF111369">
    <property type="entry name" value="HlyD-like secretion proteins"/>
    <property type="match status" value="1"/>
</dbReference>
<dbReference type="Pfam" id="PF25944">
    <property type="entry name" value="Beta-barrel_RND"/>
    <property type="match status" value="1"/>
</dbReference>
<dbReference type="AlphaFoldDB" id="A0A084IHY8"/>
<evidence type="ECO:0000259" key="7">
    <source>
        <dbReference type="Pfam" id="PF25944"/>
    </source>
</evidence>
<evidence type="ECO:0000256" key="3">
    <source>
        <dbReference type="SAM" id="MobiDB-lite"/>
    </source>
</evidence>
<dbReference type="OrthoDB" id="9800613at2"/>
<dbReference type="PANTHER" id="PTHR30158:SF3">
    <property type="entry name" value="MULTIDRUG EFFLUX PUMP SUBUNIT ACRA-RELATED"/>
    <property type="match status" value="1"/>
</dbReference>
<dbReference type="Pfam" id="PF25876">
    <property type="entry name" value="HH_MFP_RND"/>
    <property type="match status" value="1"/>
</dbReference>
<evidence type="ECO:0000313" key="9">
    <source>
        <dbReference type="EMBL" id="KEZ76322.1"/>
    </source>
</evidence>
<evidence type="ECO:0000259" key="5">
    <source>
        <dbReference type="Pfam" id="PF25876"/>
    </source>
</evidence>
<dbReference type="InterPro" id="IPR006143">
    <property type="entry name" value="RND_pump_MFP"/>
</dbReference>
<feature type="domain" description="Multidrug resistance protein MdtA-like C-terminal permuted SH3" evidence="8">
    <location>
        <begin position="306"/>
        <end position="366"/>
    </location>
</feature>
<evidence type="ECO:0000256" key="1">
    <source>
        <dbReference type="ARBA" id="ARBA00004519"/>
    </source>
</evidence>
<dbReference type="Pfam" id="PF25917">
    <property type="entry name" value="BSH_RND"/>
    <property type="match status" value="1"/>
</dbReference>
<accession>A0A084IHY8</accession>
<feature type="domain" description="Multidrug resistance protein MdtA-like alpha-helical hairpin" evidence="5">
    <location>
        <begin position="105"/>
        <end position="174"/>
    </location>
</feature>
<dbReference type="Pfam" id="PF25967">
    <property type="entry name" value="RND-MFP_C"/>
    <property type="match status" value="1"/>
</dbReference>
<evidence type="ECO:0000313" key="10">
    <source>
        <dbReference type="Proteomes" id="UP000028302"/>
    </source>
</evidence>
<evidence type="ECO:0000259" key="6">
    <source>
        <dbReference type="Pfam" id="PF25917"/>
    </source>
</evidence>
<organism evidence="9 10">
    <name type="scientific">Salinisphaera hydrothermalis (strain C41B8)</name>
    <dbReference type="NCBI Taxonomy" id="1304275"/>
    <lineage>
        <taxon>Bacteria</taxon>
        <taxon>Pseudomonadati</taxon>
        <taxon>Pseudomonadota</taxon>
        <taxon>Gammaproteobacteria</taxon>
        <taxon>Salinisphaerales</taxon>
        <taxon>Salinisphaeraceae</taxon>
        <taxon>Salinisphaera</taxon>
    </lineage>
</organism>
<dbReference type="PATRIC" id="fig|1304275.5.peg.3198"/>
<dbReference type="GO" id="GO:0022857">
    <property type="term" value="F:transmembrane transporter activity"/>
    <property type="evidence" value="ECO:0007669"/>
    <property type="project" value="InterPro"/>
</dbReference>
<feature type="chain" id="PRO_5001776474" evidence="4">
    <location>
        <begin position="32"/>
        <end position="418"/>
    </location>
</feature>